<evidence type="ECO:0000313" key="2">
    <source>
        <dbReference type="EMBL" id="MER2491573.1"/>
    </source>
</evidence>
<name>A0ABV1RF67_9ALTE</name>
<sequence length="301" mass="33888">MKYRIFTLLVLLSFFTSARGFAQPTDSVNLSAIQPDYRDFWHASEENWLEIGALFGGITYLGLKEWDWGSSKFKFNGEGWFGMDTGSGGADKLGHLYSTYAMSEFLSHRMMDKGYSAQSSALYSVYAASALMLYVEVFDGYSGDHGFSYQDLVANTVGAGVSYFKTIYPHTLGDTLDLRIEYSPSKGMEGFHPVTDYSGMKYLAVAKLNGIDALKKTPLRFFELQLGYFTRGFAKNDRPFTDYRTTETFVGISINLDELLFKPYEKQLGQVGQYIRAATHYVQVPGISLRTDIAERRKGVN</sequence>
<keyword evidence="3" id="KW-1185">Reference proteome</keyword>
<reference evidence="2 3" key="1">
    <citation type="submission" date="2024-06" db="EMBL/GenBank/DDBJ databases">
        <authorList>
            <person name="Chen R.Y."/>
        </authorList>
    </citation>
    <scope>NUCLEOTIDE SEQUENCE [LARGE SCALE GENOMIC DNA]</scope>
    <source>
        <strain evidence="2 3">D2</strain>
    </source>
</reference>
<keyword evidence="1" id="KW-0732">Signal</keyword>
<gene>
    <name evidence="2" type="ORF">ABS311_06730</name>
</gene>
<dbReference type="InterPro" id="IPR018736">
    <property type="entry name" value="DUF2279_periplasmic_lipo"/>
</dbReference>
<feature type="chain" id="PRO_5045885850" evidence="1">
    <location>
        <begin position="23"/>
        <end position="301"/>
    </location>
</feature>
<evidence type="ECO:0000313" key="3">
    <source>
        <dbReference type="Proteomes" id="UP001467690"/>
    </source>
</evidence>
<dbReference type="EMBL" id="JBELOE010000136">
    <property type="protein sequence ID" value="MER2491573.1"/>
    <property type="molecule type" value="Genomic_DNA"/>
</dbReference>
<evidence type="ECO:0000256" key="1">
    <source>
        <dbReference type="SAM" id="SignalP"/>
    </source>
</evidence>
<dbReference type="Proteomes" id="UP001467690">
    <property type="component" value="Unassembled WGS sequence"/>
</dbReference>
<comment type="caution">
    <text evidence="2">The sequence shown here is derived from an EMBL/GenBank/DDBJ whole genome shotgun (WGS) entry which is preliminary data.</text>
</comment>
<proteinExistence type="predicted"/>
<feature type="signal peptide" evidence="1">
    <location>
        <begin position="1"/>
        <end position="22"/>
    </location>
</feature>
<accession>A0ABV1RF67</accession>
<dbReference type="RefSeq" id="WP_143870938.1">
    <property type="nucleotide sequence ID" value="NZ_CP041660.1"/>
</dbReference>
<organism evidence="2 3">
    <name type="scientific">Catenovulum sediminis</name>
    <dbReference type="NCBI Taxonomy" id="1740262"/>
    <lineage>
        <taxon>Bacteria</taxon>
        <taxon>Pseudomonadati</taxon>
        <taxon>Pseudomonadota</taxon>
        <taxon>Gammaproteobacteria</taxon>
        <taxon>Alteromonadales</taxon>
        <taxon>Alteromonadaceae</taxon>
        <taxon>Catenovulum</taxon>
    </lineage>
</organism>
<dbReference type="Pfam" id="PF10043">
    <property type="entry name" value="DUF2279"/>
    <property type="match status" value="1"/>
</dbReference>
<protein>
    <submittedName>
        <fullName evidence="2">DUF2279 domain-containing protein</fullName>
    </submittedName>
</protein>